<evidence type="ECO:0000256" key="1">
    <source>
        <dbReference type="ARBA" id="ARBA00010641"/>
    </source>
</evidence>
<dbReference type="Pfam" id="PF04542">
    <property type="entry name" value="Sigma70_r2"/>
    <property type="match status" value="1"/>
</dbReference>
<dbReference type="InterPro" id="IPR013249">
    <property type="entry name" value="RNA_pol_sigma70_r4_t2"/>
</dbReference>
<dbReference type="NCBIfam" id="TIGR02937">
    <property type="entry name" value="sigma70-ECF"/>
    <property type="match status" value="1"/>
</dbReference>
<comment type="similarity">
    <text evidence="1">Belongs to the sigma-70 factor family. ECF subfamily.</text>
</comment>
<name>A0ABW4G407_9ACTN</name>
<keyword evidence="2" id="KW-0805">Transcription regulation</keyword>
<evidence type="ECO:0000256" key="3">
    <source>
        <dbReference type="ARBA" id="ARBA00023082"/>
    </source>
</evidence>
<feature type="compositionally biased region" description="Low complexity" evidence="6">
    <location>
        <begin position="312"/>
        <end position="324"/>
    </location>
</feature>
<comment type="caution">
    <text evidence="10">The sequence shown here is derived from an EMBL/GenBank/DDBJ whole genome shotgun (WGS) entry which is preliminary data.</text>
</comment>
<keyword evidence="7" id="KW-0472">Membrane</keyword>
<dbReference type="InterPro" id="IPR007627">
    <property type="entry name" value="RNA_pol_sigma70_r2"/>
</dbReference>
<sequence length="511" mass="53517">MVDALRLGAVEGAAKLYDAYAERLHDYACSLTGERDAAADSVHDALVTAHGCVFRLKEPGRLRAWLYALTRFQAAARLAHRSGSARSGSVPLPVFDEPDDPELAELVHEALSELKRNEREVLELSLRHGLAPAEVGAVLGLTSRQAVTRLGRARDHLENAAAAVILARTGRAHCPDLSAMLDSWEGPLTPLLRRRLSGHISGCEVCTEGRHRQVAAARLLDLVPVAFPPISLRRRVVDTCVNPERDQTRTLITDRGDSFDRTGFPVAAERRSRRRRPRSLAPVLLAGAAVLAATGAMVVMNTGDPAKTALRVTPTPSVSPSTSPDELTGSTPEPALEDDTTPAPDPSPTSSPTGVPSTRPPATSATTRPAAAPTATHRRTARGARFAASCPGSVDEAAKIGLTARNATVRWSATASAGLEVLPVSGSIKAGGSVAIWVMVNDPATSGSGSVSFSSNGGSAKCSLSWEGGPEQTPEPPTDQPTAGPDPTETPSGPTQSASVDNVQVDPAHDS</sequence>
<dbReference type="PANTHER" id="PTHR43133:SF8">
    <property type="entry name" value="RNA POLYMERASE SIGMA FACTOR HI_1459-RELATED"/>
    <property type="match status" value="1"/>
</dbReference>
<dbReference type="PANTHER" id="PTHR43133">
    <property type="entry name" value="RNA POLYMERASE ECF-TYPE SIGMA FACTO"/>
    <property type="match status" value="1"/>
</dbReference>
<protein>
    <submittedName>
        <fullName evidence="10">Sigma-70 family RNA polymerase sigma factor</fullName>
    </submittedName>
</protein>
<keyword evidence="3" id="KW-0731">Sigma factor</keyword>
<feature type="domain" description="RNA polymerase sigma factor 70 region 4 type 2" evidence="9">
    <location>
        <begin position="105"/>
        <end position="157"/>
    </location>
</feature>
<evidence type="ECO:0000259" key="9">
    <source>
        <dbReference type="Pfam" id="PF08281"/>
    </source>
</evidence>
<reference evidence="11" key="1">
    <citation type="journal article" date="2019" name="Int. J. Syst. Evol. Microbiol.">
        <title>The Global Catalogue of Microorganisms (GCM) 10K type strain sequencing project: providing services to taxonomists for standard genome sequencing and annotation.</title>
        <authorList>
            <consortium name="The Broad Institute Genomics Platform"/>
            <consortium name="The Broad Institute Genome Sequencing Center for Infectious Disease"/>
            <person name="Wu L."/>
            <person name="Ma J."/>
        </authorList>
    </citation>
    <scope>NUCLEOTIDE SEQUENCE [LARGE SCALE GENOMIC DNA]</scope>
    <source>
        <strain evidence="11">CGMCC 1.15399</strain>
    </source>
</reference>
<keyword evidence="5" id="KW-0804">Transcription</keyword>
<evidence type="ECO:0000256" key="5">
    <source>
        <dbReference type="ARBA" id="ARBA00023163"/>
    </source>
</evidence>
<evidence type="ECO:0000256" key="2">
    <source>
        <dbReference type="ARBA" id="ARBA00023015"/>
    </source>
</evidence>
<evidence type="ECO:0000313" key="10">
    <source>
        <dbReference type="EMBL" id="MFD1536696.1"/>
    </source>
</evidence>
<feature type="compositionally biased region" description="Low complexity" evidence="6">
    <location>
        <begin position="350"/>
        <end position="375"/>
    </location>
</feature>
<feature type="domain" description="RNA polymerase sigma-70 region 2" evidence="8">
    <location>
        <begin position="16"/>
        <end position="78"/>
    </location>
</feature>
<keyword evidence="7" id="KW-0812">Transmembrane</keyword>
<evidence type="ECO:0000256" key="6">
    <source>
        <dbReference type="SAM" id="MobiDB-lite"/>
    </source>
</evidence>
<evidence type="ECO:0000313" key="11">
    <source>
        <dbReference type="Proteomes" id="UP001597097"/>
    </source>
</evidence>
<keyword evidence="7" id="KW-1133">Transmembrane helix</keyword>
<dbReference type="RefSeq" id="WP_219530362.1">
    <property type="nucleotide sequence ID" value="NZ_JAHKRM010000008.1"/>
</dbReference>
<accession>A0ABW4G407</accession>
<feature type="compositionally biased region" description="Polar residues" evidence="6">
    <location>
        <begin position="489"/>
        <end position="502"/>
    </location>
</feature>
<evidence type="ECO:0000259" key="8">
    <source>
        <dbReference type="Pfam" id="PF04542"/>
    </source>
</evidence>
<dbReference type="InterPro" id="IPR014284">
    <property type="entry name" value="RNA_pol_sigma-70_dom"/>
</dbReference>
<gene>
    <name evidence="10" type="ORF">ACFSJ0_06610</name>
</gene>
<feature type="transmembrane region" description="Helical" evidence="7">
    <location>
        <begin position="280"/>
        <end position="300"/>
    </location>
</feature>
<dbReference type="InterPro" id="IPR039425">
    <property type="entry name" value="RNA_pol_sigma-70-like"/>
</dbReference>
<dbReference type="CDD" id="cd06171">
    <property type="entry name" value="Sigma70_r4"/>
    <property type="match status" value="1"/>
</dbReference>
<organism evidence="10 11">
    <name type="scientific">Nonomuraea guangzhouensis</name>
    <dbReference type="NCBI Taxonomy" id="1291555"/>
    <lineage>
        <taxon>Bacteria</taxon>
        <taxon>Bacillati</taxon>
        <taxon>Actinomycetota</taxon>
        <taxon>Actinomycetes</taxon>
        <taxon>Streptosporangiales</taxon>
        <taxon>Streptosporangiaceae</taxon>
        <taxon>Nonomuraea</taxon>
    </lineage>
</organism>
<evidence type="ECO:0000256" key="7">
    <source>
        <dbReference type="SAM" id="Phobius"/>
    </source>
</evidence>
<feature type="compositionally biased region" description="Low complexity" evidence="6">
    <location>
        <begin position="446"/>
        <end position="459"/>
    </location>
</feature>
<dbReference type="Pfam" id="PF08281">
    <property type="entry name" value="Sigma70_r4_2"/>
    <property type="match status" value="1"/>
</dbReference>
<proteinExistence type="inferred from homology"/>
<dbReference type="EMBL" id="JBHUCM010000005">
    <property type="protein sequence ID" value="MFD1536696.1"/>
    <property type="molecule type" value="Genomic_DNA"/>
</dbReference>
<keyword evidence="11" id="KW-1185">Reference proteome</keyword>
<evidence type="ECO:0000256" key="4">
    <source>
        <dbReference type="ARBA" id="ARBA00023125"/>
    </source>
</evidence>
<feature type="region of interest" description="Disordered" evidence="6">
    <location>
        <begin position="253"/>
        <end position="277"/>
    </location>
</feature>
<keyword evidence="4" id="KW-0238">DNA-binding</keyword>
<feature type="region of interest" description="Disordered" evidence="6">
    <location>
        <begin position="307"/>
        <end position="392"/>
    </location>
</feature>
<feature type="region of interest" description="Disordered" evidence="6">
    <location>
        <begin position="446"/>
        <end position="511"/>
    </location>
</feature>
<dbReference type="Proteomes" id="UP001597097">
    <property type="component" value="Unassembled WGS sequence"/>
</dbReference>